<evidence type="ECO:0000313" key="3">
    <source>
        <dbReference type="Proteomes" id="UP000657421"/>
    </source>
</evidence>
<accession>A0ABR7NEA6</accession>
<dbReference type="Proteomes" id="UP000657421">
    <property type="component" value="Unassembled WGS sequence"/>
</dbReference>
<evidence type="ECO:0000313" key="2">
    <source>
        <dbReference type="EMBL" id="MBC8574728.1"/>
    </source>
</evidence>
<dbReference type="RefSeq" id="WP_249310170.1">
    <property type="nucleotide sequence ID" value="NZ_JACRSZ010000036.1"/>
</dbReference>
<protein>
    <recommendedName>
        <fullName evidence="4">NADH dehydrogenase subunit 4L</fullName>
    </recommendedName>
</protein>
<keyword evidence="3" id="KW-1185">Reference proteome</keyword>
<keyword evidence="1" id="KW-0472">Membrane</keyword>
<organism evidence="2 3">
    <name type="scientific">Jingyaoa shaoxingensis</name>
    <dbReference type="NCBI Taxonomy" id="2763671"/>
    <lineage>
        <taxon>Bacteria</taxon>
        <taxon>Bacillati</taxon>
        <taxon>Bacillota</taxon>
        <taxon>Clostridia</taxon>
        <taxon>Lachnospirales</taxon>
        <taxon>Lachnospiraceae</taxon>
        <taxon>Jingyaoa</taxon>
    </lineage>
</organism>
<keyword evidence="1" id="KW-0812">Transmembrane</keyword>
<comment type="caution">
    <text evidence="2">The sequence shown here is derived from an EMBL/GenBank/DDBJ whole genome shotgun (WGS) entry which is preliminary data.</text>
</comment>
<sequence length="100" mass="10746">MLRTVGRLILKLMAIVCIIVIVALLGILDVFLLLGYALHGLILACAGFMVLMMILVTQDWQTIGVVLAIVAGSSLVMFFGTSLTTLMRSIEFGLAEFIGS</sequence>
<evidence type="ECO:0008006" key="4">
    <source>
        <dbReference type="Google" id="ProtNLM"/>
    </source>
</evidence>
<feature type="transmembrane region" description="Helical" evidence="1">
    <location>
        <begin position="38"/>
        <end position="56"/>
    </location>
</feature>
<dbReference type="EMBL" id="JACRSZ010000036">
    <property type="protein sequence ID" value="MBC8574728.1"/>
    <property type="molecule type" value="Genomic_DNA"/>
</dbReference>
<reference evidence="2 3" key="1">
    <citation type="submission" date="2020-08" db="EMBL/GenBank/DDBJ databases">
        <title>Genome public.</title>
        <authorList>
            <person name="Liu C."/>
            <person name="Sun Q."/>
        </authorList>
    </citation>
    <scope>NUCLEOTIDE SEQUENCE [LARGE SCALE GENOMIC DNA]</scope>
    <source>
        <strain evidence="2 3">NSJ-46</strain>
    </source>
</reference>
<gene>
    <name evidence="2" type="ORF">H8716_17025</name>
</gene>
<feature type="transmembrane region" description="Helical" evidence="1">
    <location>
        <begin position="12"/>
        <end position="32"/>
    </location>
</feature>
<proteinExistence type="predicted"/>
<keyword evidence="1" id="KW-1133">Transmembrane helix</keyword>
<feature type="transmembrane region" description="Helical" evidence="1">
    <location>
        <begin position="63"/>
        <end position="83"/>
    </location>
</feature>
<evidence type="ECO:0000256" key="1">
    <source>
        <dbReference type="SAM" id="Phobius"/>
    </source>
</evidence>
<name>A0ABR7NEA6_9FIRM</name>